<protein>
    <submittedName>
        <fullName evidence="14">Fimbrial biogenesis outer membrane usher protein</fullName>
    </submittedName>
</protein>
<dbReference type="Proteomes" id="UP000277921">
    <property type="component" value="Unassembled WGS sequence"/>
</dbReference>
<keyword evidence="7 11" id="KW-0732">Signal</keyword>
<dbReference type="Pfam" id="PF13954">
    <property type="entry name" value="PapC_N"/>
    <property type="match status" value="1"/>
</dbReference>
<feature type="domain" description="PapC N-terminal" evidence="13">
    <location>
        <begin position="50"/>
        <end position="205"/>
    </location>
</feature>
<reference evidence="14 15" key="1">
    <citation type="submission" date="2018-08" db="EMBL/GenBank/DDBJ databases">
        <title>Comparative analysis of Burkholderia isolates from Puerto Rico.</title>
        <authorList>
            <person name="Hall C."/>
            <person name="Sahl J."/>
            <person name="Wagner D."/>
        </authorList>
    </citation>
    <scope>NUCLEOTIDE SEQUENCE [LARGE SCALE GENOMIC DNA]</scope>
    <source>
        <strain evidence="14 15">Bp9025</strain>
    </source>
</reference>
<evidence type="ECO:0000256" key="3">
    <source>
        <dbReference type="ARBA" id="ARBA00022448"/>
    </source>
</evidence>
<evidence type="ECO:0000256" key="9">
    <source>
        <dbReference type="ARBA" id="ARBA00023237"/>
    </source>
</evidence>
<evidence type="ECO:0000256" key="1">
    <source>
        <dbReference type="ARBA" id="ARBA00004571"/>
    </source>
</evidence>
<accession>A0A3N8P753</accession>
<dbReference type="Pfam" id="PF13953">
    <property type="entry name" value="PapC_C"/>
    <property type="match status" value="1"/>
</dbReference>
<dbReference type="FunFam" id="2.60.40.2610:FF:000001">
    <property type="entry name" value="Outer membrane fimbrial usher protein"/>
    <property type="match status" value="1"/>
</dbReference>
<keyword evidence="8 10" id="KW-0472">Membrane</keyword>
<evidence type="ECO:0000256" key="6">
    <source>
        <dbReference type="ARBA" id="ARBA00022692"/>
    </source>
</evidence>
<dbReference type="InterPro" id="IPR037224">
    <property type="entry name" value="PapC_N_sf"/>
</dbReference>
<feature type="signal peptide" evidence="11">
    <location>
        <begin position="1"/>
        <end position="44"/>
    </location>
</feature>
<evidence type="ECO:0000256" key="7">
    <source>
        <dbReference type="ARBA" id="ARBA00022729"/>
    </source>
</evidence>
<dbReference type="Gene3D" id="2.60.40.2070">
    <property type="match status" value="1"/>
</dbReference>
<dbReference type="Pfam" id="PF00577">
    <property type="entry name" value="Usher"/>
    <property type="match status" value="1"/>
</dbReference>
<evidence type="ECO:0000256" key="11">
    <source>
        <dbReference type="SAM" id="SignalP"/>
    </source>
</evidence>
<dbReference type="PROSITE" id="PS01151">
    <property type="entry name" value="FIMBRIAL_USHER"/>
    <property type="match status" value="1"/>
</dbReference>
<dbReference type="InterPro" id="IPR025885">
    <property type="entry name" value="PapC_N"/>
</dbReference>
<proteinExistence type="inferred from homology"/>
<evidence type="ECO:0000313" key="14">
    <source>
        <dbReference type="EMBL" id="RQT07627.1"/>
    </source>
</evidence>
<dbReference type="GO" id="GO:0015473">
    <property type="term" value="F:fimbrial usher porin activity"/>
    <property type="evidence" value="ECO:0007669"/>
    <property type="project" value="InterPro"/>
</dbReference>
<dbReference type="FunFam" id="2.60.40.3110:FF:000001">
    <property type="entry name" value="Putative fimbrial outer membrane usher"/>
    <property type="match status" value="1"/>
</dbReference>
<gene>
    <name evidence="14" type="ORF">DF051_32065</name>
</gene>
<keyword evidence="5 10" id="KW-1029">Fimbrium biogenesis</keyword>
<sequence length="872" mass="92535">MRRAPIRCAPFPHFMTRCLDPLRRCVLALASTFAIGLPTAGAHAHANTAFNPAFLAFGNPQADVDLDVFAEANVLLPGVHPVEVSVNGEASGMHDIRFERDPRDEQGNAVRPCLGAAQLDGFGVNLAAYPRITEVDAADAGGATLACVDPRDAMPDATVTVDPDRQTLALTVPQAKMKRVPRGSVDPSRWDEGINALRFDYRFNAAQRRYDGPSGHATEAYGSVRAGLNLGAWRLRSSAMVNHNASGLQTQFMNTYLERDIPGWRSRITFGENFTSDNVFDSVAFRGVQLASDDTMQPDSQRGYAPVVRGIAQSHAKVEIRQNGYLIYSSYVPPGPFEIDDLYAIAAHADLEVTIVEADGQKRSFIQPSASIPTLLRQNAWSYRAAAGRLRTDSAQSQWFTSASAAYGLPGETTIYGGVTFANGYAALAAGAARNLARIGALSVDVTHARYRDQAGQAGAGSAVRAMYAKAFASTGTELRAAHHQYSGGYRSLSDVVVRYATSVDTWAGRAGKRNRSELSVSQSLGGAGSLYVSASRRAYRDGAGEDRLLQLGYSGSVSRVSYNVSLSAEQRARGERSRQVSLNLSIPFGGGRTTTPHAYGSATLIAGTAGTEQRAGVFGTLFDDDRLSYGVDADRTAHGLGGAVNLNYRATAGQFGATHNQTRSGSQTSVSAAGGMVVHGGGVTLSQPLGETVALVRSEGAADVGVIAHAGVRTDRAGYAVVPNVTPYRQNRIALRTAELDRQLEIRNAIVHVVPTRGAVVLAPFEVEAGRLMLDMTDDAGQPVPFGAAVLTAAGKEVGMVGPGGQGFVTGVGRAGDLFVRWGPRPDERCALSYNMGESTPHSNFPELEVVCSRTHPALRADAASPTSPRS</sequence>
<feature type="chain" id="PRO_5018181256" evidence="11">
    <location>
        <begin position="45"/>
        <end position="872"/>
    </location>
</feature>
<evidence type="ECO:0000259" key="12">
    <source>
        <dbReference type="Pfam" id="PF13953"/>
    </source>
</evidence>
<comment type="subcellular location">
    <subcellularLocation>
        <location evidence="1 10">Cell outer membrane</location>
        <topology evidence="1 10">Multi-pass membrane protein</topology>
    </subcellularLocation>
</comment>
<evidence type="ECO:0000313" key="15">
    <source>
        <dbReference type="Proteomes" id="UP000277921"/>
    </source>
</evidence>
<dbReference type="InterPro" id="IPR000015">
    <property type="entry name" value="Fimb_usher"/>
</dbReference>
<dbReference type="InterPro" id="IPR042186">
    <property type="entry name" value="FimD_plug_dom"/>
</dbReference>
<evidence type="ECO:0000256" key="10">
    <source>
        <dbReference type="RuleBase" id="RU003884"/>
    </source>
</evidence>
<keyword evidence="6 10" id="KW-0812">Transmembrane</keyword>
<dbReference type="Gene3D" id="2.60.40.2610">
    <property type="entry name" value="Outer membrane usher protein FimD, plug domain"/>
    <property type="match status" value="1"/>
</dbReference>
<evidence type="ECO:0000256" key="4">
    <source>
        <dbReference type="ARBA" id="ARBA00022452"/>
    </source>
</evidence>
<keyword evidence="3 10" id="KW-0813">Transport</keyword>
<dbReference type="GO" id="GO:0009279">
    <property type="term" value="C:cell outer membrane"/>
    <property type="evidence" value="ECO:0007669"/>
    <property type="project" value="UniProtKB-SubCell"/>
</dbReference>
<dbReference type="InterPro" id="IPR025949">
    <property type="entry name" value="PapC-like_C"/>
</dbReference>
<feature type="domain" description="PapC-like C-terminal" evidence="12">
    <location>
        <begin position="774"/>
        <end position="837"/>
    </location>
</feature>
<keyword evidence="4" id="KW-1134">Transmembrane beta strand</keyword>
<dbReference type="SUPFAM" id="SSF141729">
    <property type="entry name" value="FimD N-terminal domain-like"/>
    <property type="match status" value="1"/>
</dbReference>
<dbReference type="Gene3D" id="2.60.40.3110">
    <property type="match status" value="1"/>
</dbReference>
<dbReference type="EMBL" id="QTQV01000026">
    <property type="protein sequence ID" value="RQT07627.1"/>
    <property type="molecule type" value="Genomic_DNA"/>
</dbReference>
<keyword evidence="9 10" id="KW-0998">Cell outer membrane</keyword>
<evidence type="ECO:0000256" key="8">
    <source>
        <dbReference type="ARBA" id="ARBA00023136"/>
    </source>
</evidence>
<dbReference type="InterPro" id="IPR018030">
    <property type="entry name" value="Fimbrial_membr_usher_CS"/>
</dbReference>
<name>A0A3N8P753_9BURK</name>
<dbReference type="PANTHER" id="PTHR30451:SF21">
    <property type="entry name" value="FIMBRIAL USHER DOMAIN-CONTAINING PROTEIN YDET-RELATED"/>
    <property type="match status" value="1"/>
</dbReference>
<dbReference type="AlphaFoldDB" id="A0A3N8P753"/>
<dbReference type="PANTHER" id="PTHR30451">
    <property type="entry name" value="OUTER MEMBRANE USHER PROTEIN"/>
    <property type="match status" value="1"/>
</dbReference>
<evidence type="ECO:0000256" key="2">
    <source>
        <dbReference type="ARBA" id="ARBA00008064"/>
    </source>
</evidence>
<evidence type="ECO:0000256" key="5">
    <source>
        <dbReference type="ARBA" id="ARBA00022558"/>
    </source>
</evidence>
<evidence type="ECO:0000259" key="13">
    <source>
        <dbReference type="Pfam" id="PF13954"/>
    </source>
</evidence>
<comment type="similarity">
    <text evidence="2 10">Belongs to the fimbrial export usher family.</text>
</comment>
<dbReference type="InterPro" id="IPR043142">
    <property type="entry name" value="PapC-like_C_sf"/>
</dbReference>
<dbReference type="Gene3D" id="3.10.20.410">
    <property type="match status" value="1"/>
</dbReference>
<dbReference type="GO" id="GO:0009297">
    <property type="term" value="P:pilus assembly"/>
    <property type="evidence" value="ECO:0007669"/>
    <property type="project" value="InterPro"/>
</dbReference>
<organism evidence="14 15">
    <name type="scientific">Burkholderia contaminans</name>
    <dbReference type="NCBI Taxonomy" id="488447"/>
    <lineage>
        <taxon>Bacteria</taxon>
        <taxon>Pseudomonadati</taxon>
        <taxon>Pseudomonadota</taxon>
        <taxon>Betaproteobacteria</taxon>
        <taxon>Burkholderiales</taxon>
        <taxon>Burkholderiaceae</taxon>
        <taxon>Burkholderia</taxon>
        <taxon>Burkholderia cepacia complex</taxon>
    </lineage>
</organism>
<comment type="caution">
    <text evidence="14">The sequence shown here is derived from an EMBL/GenBank/DDBJ whole genome shotgun (WGS) entry which is preliminary data.</text>
</comment>